<name>E9G860_DAPPU</name>
<protein>
    <submittedName>
        <fullName evidence="2">Uncharacterized protein</fullName>
    </submittedName>
</protein>
<dbReference type="AlphaFoldDB" id="E9G860"/>
<sequence>MGQHGSTAAAKKFVARHSTTIGSVFPPSHPPPPAHSLAEPLCGCAVTHKTHPATHAPPTLRHAQGWNKWHDKNRTQKRRRRFHQQLLVFAHIKRDPRQLMR</sequence>
<evidence type="ECO:0000256" key="1">
    <source>
        <dbReference type="SAM" id="MobiDB-lite"/>
    </source>
</evidence>
<reference evidence="2 3" key="1">
    <citation type="journal article" date="2011" name="Science">
        <title>The ecoresponsive genome of Daphnia pulex.</title>
        <authorList>
            <person name="Colbourne J.K."/>
            <person name="Pfrender M.E."/>
            <person name="Gilbert D."/>
            <person name="Thomas W.K."/>
            <person name="Tucker A."/>
            <person name="Oakley T.H."/>
            <person name="Tokishita S."/>
            <person name="Aerts A."/>
            <person name="Arnold G.J."/>
            <person name="Basu M.K."/>
            <person name="Bauer D.J."/>
            <person name="Caceres C.E."/>
            <person name="Carmel L."/>
            <person name="Casola C."/>
            <person name="Choi J.H."/>
            <person name="Detter J.C."/>
            <person name="Dong Q."/>
            <person name="Dusheyko S."/>
            <person name="Eads B.D."/>
            <person name="Frohlich T."/>
            <person name="Geiler-Samerotte K.A."/>
            <person name="Gerlach D."/>
            <person name="Hatcher P."/>
            <person name="Jogdeo S."/>
            <person name="Krijgsveld J."/>
            <person name="Kriventseva E.V."/>
            <person name="Kultz D."/>
            <person name="Laforsch C."/>
            <person name="Lindquist E."/>
            <person name="Lopez J."/>
            <person name="Manak J.R."/>
            <person name="Muller J."/>
            <person name="Pangilinan J."/>
            <person name="Patwardhan R.P."/>
            <person name="Pitluck S."/>
            <person name="Pritham E.J."/>
            <person name="Rechtsteiner A."/>
            <person name="Rho M."/>
            <person name="Rogozin I.B."/>
            <person name="Sakarya O."/>
            <person name="Salamov A."/>
            <person name="Schaack S."/>
            <person name="Shapiro H."/>
            <person name="Shiga Y."/>
            <person name="Skalitzky C."/>
            <person name="Smith Z."/>
            <person name="Souvorov A."/>
            <person name="Sung W."/>
            <person name="Tang Z."/>
            <person name="Tsuchiya D."/>
            <person name="Tu H."/>
            <person name="Vos H."/>
            <person name="Wang M."/>
            <person name="Wolf Y.I."/>
            <person name="Yamagata H."/>
            <person name="Yamada T."/>
            <person name="Ye Y."/>
            <person name="Shaw J.R."/>
            <person name="Andrews J."/>
            <person name="Crease T.J."/>
            <person name="Tang H."/>
            <person name="Lucas S.M."/>
            <person name="Robertson H.M."/>
            <person name="Bork P."/>
            <person name="Koonin E.V."/>
            <person name="Zdobnov E.M."/>
            <person name="Grigoriev I.V."/>
            <person name="Lynch M."/>
            <person name="Boore J.L."/>
        </authorList>
    </citation>
    <scope>NUCLEOTIDE SEQUENCE [LARGE SCALE GENOMIC DNA]</scope>
</reference>
<accession>E9G860</accession>
<dbReference type="EMBL" id="GL732535">
    <property type="protein sequence ID" value="EFX83921.1"/>
    <property type="molecule type" value="Genomic_DNA"/>
</dbReference>
<gene>
    <name evidence="2" type="ORF">DAPPUDRAFT_239037</name>
</gene>
<dbReference type="Proteomes" id="UP000000305">
    <property type="component" value="Unassembled WGS sequence"/>
</dbReference>
<feature type="region of interest" description="Disordered" evidence="1">
    <location>
        <begin position="53"/>
        <end position="81"/>
    </location>
</feature>
<dbReference type="KEGG" id="dpx:DAPPUDRAFT_239037"/>
<dbReference type="InParanoid" id="E9G860"/>
<organism evidence="2 3">
    <name type="scientific">Daphnia pulex</name>
    <name type="common">Water flea</name>
    <dbReference type="NCBI Taxonomy" id="6669"/>
    <lineage>
        <taxon>Eukaryota</taxon>
        <taxon>Metazoa</taxon>
        <taxon>Ecdysozoa</taxon>
        <taxon>Arthropoda</taxon>
        <taxon>Crustacea</taxon>
        <taxon>Branchiopoda</taxon>
        <taxon>Diplostraca</taxon>
        <taxon>Cladocera</taxon>
        <taxon>Anomopoda</taxon>
        <taxon>Daphniidae</taxon>
        <taxon>Daphnia</taxon>
    </lineage>
</organism>
<evidence type="ECO:0000313" key="3">
    <source>
        <dbReference type="Proteomes" id="UP000000305"/>
    </source>
</evidence>
<dbReference type="HOGENOM" id="CLU_2294427_0_0_1"/>
<proteinExistence type="predicted"/>
<keyword evidence="3" id="KW-1185">Reference proteome</keyword>
<evidence type="ECO:0000313" key="2">
    <source>
        <dbReference type="EMBL" id="EFX83921.1"/>
    </source>
</evidence>